<dbReference type="CDD" id="cd22791">
    <property type="entry name" value="OTU_VRTN"/>
    <property type="match status" value="1"/>
</dbReference>
<accession>A0A7J8B6K4</accession>
<dbReference type="GO" id="GO:0000785">
    <property type="term" value="C:chromatin"/>
    <property type="evidence" value="ECO:0007669"/>
    <property type="project" value="TreeGrafter"/>
</dbReference>
<dbReference type="InterPro" id="IPR047273">
    <property type="entry name" value="VRTN_OTU_dom"/>
</dbReference>
<dbReference type="GO" id="GO:0006357">
    <property type="term" value="P:regulation of transcription by RNA polymerase II"/>
    <property type="evidence" value="ECO:0007669"/>
    <property type="project" value="TreeGrafter"/>
</dbReference>
<evidence type="ECO:0000256" key="1">
    <source>
        <dbReference type="ARBA" id="ARBA00007290"/>
    </source>
</evidence>
<dbReference type="PANTHER" id="PTHR16081:SF0">
    <property type="entry name" value="VERTNIN"/>
    <property type="match status" value="1"/>
</dbReference>
<dbReference type="PANTHER" id="PTHR16081">
    <property type="entry name" value="VERTNIN"/>
    <property type="match status" value="1"/>
</dbReference>
<dbReference type="AlphaFoldDB" id="A0A7J8B6K4"/>
<feature type="compositionally biased region" description="Low complexity" evidence="3">
    <location>
        <begin position="616"/>
        <end position="631"/>
    </location>
</feature>
<feature type="region of interest" description="Disordered" evidence="3">
    <location>
        <begin position="593"/>
        <end position="672"/>
    </location>
</feature>
<dbReference type="InterPro" id="IPR038822">
    <property type="entry name" value="Vertnin-like"/>
</dbReference>
<comment type="similarity">
    <text evidence="1">Belongs to the vertnin family.</text>
</comment>
<name>A0A7J8B6K4_PIPKU</name>
<organism evidence="4 5">
    <name type="scientific">Pipistrellus kuhlii</name>
    <name type="common">Kuhl's pipistrelle</name>
    <dbReference type="NCBI Taxonomy" id="59472"/>
    <lineage>
        <taxon>Eukaryota</taxon>
        <taxon>Metazoa</taxon>
        <taxon>Chordata</taxon>
        <taxon>Craniata</taxon>
        <taxon>Vertebrata</taxon>
        <taxon>Euteleostomi</taxon>
        <taxon>Mammalia</taxon>
        <taxon>Eutheria</taxon>
        <taxon>Laurasiatheria</taxon>
        <taxon>Chiroptera</taxon>
        <taxon>Yangochiroptera</taxon>
        <taxon>Vespertilionidae</taxon>
        <taxon>Pipistrellus</taxon>
    </lineage>
</organism>
<proteinExistence type="inferred from homology"/>
<reference evidence="4 5" key="1">
    <citation type="journal article" date="2020" name="Nature">
        <title>Six reference-quality genomes reveal evolution of bat adaptations.</title>
        <authorList>
            <person name="Jebb D."/>
            <person name="Huang Z."/>
            <person name="Pippel M."/>
            <person name="Hughes G.M."/>
            <person name="Lavrichenko K."/>
            <person name="Devanna P."/>
            <person name="Winkler S."/>
            <person name="Jermiin L.S."/>
            <person name="Skirmuntt E.C."/>
            <person name="Katzourakis A."/>
            <person name="Burkitt-Gray L."/>
            <person name="Ray D.A."/>
            <person name="Sullivan K.A.M."/>
            <person name="Roscito J.G."/>
            <person name="Kirilenko B.M."/>
            <person name="Davalos L.M."/>
            <person name="Corthals A.P."/>
            <person name="Power M.L."/>
            <person name="Jones G."/>
            <person name="Ransome R.D."/>
            <person name="Dechmann D.K.N."/>
            <person name="Locatelli A.G."/>
            <person name="Puechmaille S.J."/>
            <person name="Fedrigo O."/>
            <person name="Jarvis E.D."/>
            <person name="Hiller M."/>
            <person name="Vernes S.C."/>
            <person name="Myers E.W."/>
            <person name="Teeling E.C."/>
        </authorList>
    </citation>
    <scope>NUCLEOTIDE SEQUENCE [LARGE SCALE GENOMIC DNA]</scope>
    <source>
        <strain evidence="4">MPipKuh1</strain>
        <tissue evidence="4">Flight muscle</tissue>
    </source>
</reference>
<feature type="compositionally biased region" description="Gly residues" evidence="3">
    <location>
        <begin position="514"/>
        <end position="524"/>
    </location>
</feature>
<feature type="compositionally biased region" description="Pro residues" evidence="3">
    <location>
        <begin position="260"/>
        <end position="305"/>
    </location>
</feature>
<feature type="compositionally biased region" description="Basic and acidic residues" evidence="3">
    <location>
        <begin position="605"/>
        <end position="615"/>
    </location>
</feature>
<protein>
    <recommendedName>
        <fullName evidence="2">Vertnin</fullName>
    </recommendedName>
</protein>
<comment type="caution">
    <text evidence="4">The sequence shown here is derived from an EMBL/GenBank/DDBJ whole genome shotgun (WGS) entry which is preliminary data.</text>
</comment>
<dbReference type="EMBL" id="JACAGB010000001">
    <property type="protein sequence ID" value="KAF6394262.1"/>
    <property type="molecule type" value="Genomic_DNA"/>
</dbReference>
<dbReference type="Proteomes" id="UP000558488">
    <property type="component" value="Unassembled WGS sequence"/>
</dbReference>
<feature type="region of interest" description="Disordered" evidence="3">
    <location>
        <begin position="254"/>
        <end position="314"/>
    </location>
</feature>
<sequence>MTSREQLVQQVLQELQEAVEAEGLEGLVGAALEAKQVLSSFALPICREGGPGRQVLEVDSVALSLYPEDAPRSMLPLRCRGGGSLLFEAASTLLWGDAGLSLELRARTVVEMLLHRQYYLQGMIDSKVMLQAVRYSLCSEESPEMTSLPPATLEAIFDADVKATCFPDSFSNVWHLYALASVLQRNIYSIYPMRNLRIRPYFNRIIRPRRCDHVPATLHIMWAGQPLTRHLFRHQYFAPVVGLEEVEAEDASCLASAPPASAPPAPGPPAPPAPPAPAPLAPLAPPAPPAAAPAPAPAPAPPPAKTPELLPQEPGLSYSHFRERYSVTKSTFYRWRRQSQEHQQKLATLCSAKRVLQDSAHRGGIMSLQQFLQRFPDISRSTYYAWKNELLGPGVCQPPAPKEEPEQLPEEPAAQGLGCSLLPVSSPGMVLMQRAKLYLEHCISLNTLVPYRCFKRRFPGISRSTYYNWRRKALRRNPNFKPGPALPTAQAPQPAAASVVEEEALLPEKAEVGEGPGKATGVVGGSPAPQEFLAPRMPLSRRQRRLRRAARKQVLSGHLPFCRFRLRYPSLSPSAFWVWKSLARGWPRSLSKLQAQAPPASGKRGVQEAEAKQEEGAGQNVAAAVAPAAAPSGEDPGKAQGGPSRERALPEGAPAQGWPHSRSWPSQPVAAAAGGRDSQMLMMDMLATTKFKAQAKLFLQQCFQSKSFPSYKEFSALFPLTARSTYYMWKRALFDGLTLVDG</sequence>
<keyword evidence="5" id="KW-1185">Reference proteome</keyword>
<evidence type="ECO:0000256" key="3">
    <source>
        <dbReference type="SAM" id="MobiDB-lite"/>
    </source>
</evidence>
<evidence type="ECO:0000256" key="2">
    <source>
        <dbReference type="ARBA" id="ARBA00020188"/>
    </source>
</evidence>
<gene>
    <name evidence="4" type="ORF">mPipKuh1_018695</name>
</gene>
<evidence type="ECO:0000313" key="4">
    <source>
        <dbReference type="EMBL" id="KAF6394262.1"/>
    </source>
</evidence>
<feature type="region of interest" description="Disordered" evidence="3">
    <location>
        <begin position="510"/>
        <end position="533"/>
    </location>
</feature>
<evidence type="ECO:0000313" key="5">
    <source>
        <dbReference type="Proteomes" id="UP000558488"/>
    </source>
</evidence>